<dbReference type="Proteomes" id="UP001240150">
    <property type="component" value="Chromosome"/>
</dbReference>
<dbReference type="RefSeq" id="WP_284919963.1">
    <property type="nucleotide sequence ID" value="NZ_CP126980.1"/>
</dbReference>
<evidence type="ECO:0000313" key="1">
    <source>
        <dbReference type="EMBL" id="WIM98582.1"/>
    </source>
</evidence>
<keyword evidence="2" id="KW-1185">Reference proteome</keyword>
<evidence type="ECO:0000313" key="2">
    <source>
        <dbReference type="Proteomes" id="UP001240150"/>
    </source>
</evidence>
<organism evidence="1 2">
    <name type="scientific">Actinoplanes oblitus</name>
    <dbReference type="NCBI Taxonomy" id="3040509"/>
    <lineage>
        <taxon>Bacteria</taxon>
        <taxon>Bacillati</taxon>
        <taxon>Actinomycetota</taxon>
        <taxon>Actinomycetes</taxon>
        <taxon>Micromonosporales</taxon>
        <taxon>Micromonosporaceae</taxon>
        <taxon>Actinoplanes</taxon>
    </lineage>
</organism>
<accession>A0ABY8WMC5</accession>
<sequence>MTPPSTQAPTSTRPTLADALVVLAQTPDDVPGITEDLRMVAQLAATRITTIDYAAVSSRSEDEPSTVAVRRDFAAAVGDASVAALGGGVSPPGHVAIGQGDPDRAVLLAWPRFRETATGMGMGIVSVPLFTGSGTMRATLDLCGRDPAAMAPLTAGICAAYDPDLPLPSEIDDLAPLDDGGHELVTGFAEALSVRATIQLAVELVATRAGRGTSNAYLDLRLDAADKGISLLAAATAVITRHLGS</sequence>
<reference evidence="1 2" key="1">
    <citation type="submission" date="2023-06" db="EMBL/GenBank/DDBJ databases">
        <authorList>
            <person name="Yushchuk O."/>
            <person name="Binda E."/>
            <person name="Ruckert-Reed C."/>
            <person name="Fedorenko V."/>
            <person name="Kalinowski J."/>
            <person name="Marinelli F."/>
        </authorList>
    </citation>
    <scope>NUCLEOTIDE SEQUENCE [LARGE SCALE GENOMIC DNA]</scope>
    <source>
        <strain evidence="1 2">NRRL 3884</strain>
    </source>
</reference>
<name>A0ABY8WMC5_9ACTN</name>
<evidence type="ECO:0008006" key="3">
    <source>
        <dbReference type="Google" id="ProtNLM"/>
    </source>
</evidence>
<protein>
    <recommendedName>
        <fullName evidence="3">ANTAR domain-containing protein</fullName>
    </recommendedName>
</protein>
<proteinExistence type="predicted"/>
<dbReference type="EMBL" id="CP126980">
    <property type="protein sequence ID" value="WIM98582.1"/>
    <property type="molecule type" value="Genomic_DNA"/>
</dbReference>
<gene>
    <name evidence="1" type="ORF">ACTOB_002186</name>
</gene>